<dbReference type="GO" id="GO:0006412">
    <property type="term" value="P:translation"/>
    <property type="evidence" value="ECO:0007669"/>
    <property type="project" value="InterPro"/>
</dbReference>
<comment type="similarity">
    <text evidence="1">Belongs to the universal ribosomal protein uL15 family.</text>
</comment>
<feature type="domain" description="Large ribosomal subunit protein uL15/eL18" evidence="5">
    <location>
        <begin position="71"/>
        <end position="142"/>
    </location>
</feature>
<dbReference type="GO" id="GO:0003735">
    <property type="term" value="F:structural constituent of ribosome"/>
    <property type="evidence" value="ECO:0007669"/>
    <property type="project" value="InterPro"/>
</dbReference>
<dbReference type="PANTHER" id="PTHR12934:SF11">
    <property type="entry name" value="LARGE RIBOSOMAL SUBUNIT PROTEIN UL15M"/>
    <property type="match status" value="1"/>
</dbReference>
<dbReference type="InterPro" id="IPR036227">
    <property type="entry name" value="Ribosomal_uL15/eL18_sf"/>
</dbReference>
<dbReference type="SUPFAM" id="SSF52080">
    <property type="entry name" value="Ribosomal proteins L15p and L18e"/>
    <property type="match status" value="1"/>
</dbReference>
<protein>
    <recommendedName>
        <fullName evidence="5">Large ribosomal subunit protein uL15/eL18 domain-containing protein</fullName>
    </recommendedName>
</protein>
<dbReference type="PANTHER" id="PTHR12934">
    <property type="entry name" value="50S RIBOSOMAL PROTEIN L15"/>
    <property type="match status" value="1"/>
</dbReference>
<dbReference type="EMBL" id="LAZR01000029">
    <property type="protein sequence ID" value="KKO02933.1"/>
    <property type="molecule type" value="Genomic_DNA"/>
</dbReference>
<dbReference type="InterPro" id="IPR030878">
    <property type="entry name" value="Ribosomal_uL15"/>
</dbReference>
<keyword evidence="3" id="KW-0687">Ribonucleoprotein</keyword>
<gene>
    <name evidence="6" type="ORF">LCGC14_0103870</name>
</gene>
<comment type="caution">
    <text evidence="6">The sequence shown here is derived from an EMBL/GenBank/DDBJ whole genome shotgun (WGS) entry which is preliminary data.</text>
</comment>
<evidence type="ECO:0000256" key="3">
    <source>
        <dbReference type="ARBA" id="ARBA00023274"/>
    </source>
</evidence>
<sequence>MQLHQLGPKHQLRPKKRVGRGGKKGTYSGRGVKGQKSRSGRRLKPVIRQIIKRYPKLRGYRFKSKHLKPVVINVETLEKEFESSEVVSPKTLLDKRLVRRIKGRTPEVKVLGKGKLAKKLVLEKCQVSEQAKEKIEKAGGVIK</sequence>
<feature type="compositionally biased region" description="Basic residues" evidence="4">
    <location>
        <begin position="33"/>
        <end position="43"/>
    </location>
</feature>
<accession>A0A0F9VSN6</accession>
<dbReference type="HAMAP" id="MF_01341">
    <property type="entry name" value="Ribosomal_uL15"/>
    <property type="match status" value="1"/>
</dbReference>
<dbReference type="InterPro" id="IPR021131">
    <property type="entry name" value="Ribosomal_uL15/eL18"/>
</dbReference>
<keyword evidence="2" id="KW-0689">Ribosomal protein</keyword>
<dbReference type="Gene3D" id="3.100.10.10">
    <property type="match status" value="1"/>
</dbReference>
<proteinExistence type="inferred from homology"/>
<dbReference type="GO" id="GO:0022625">
    <property type="term" value="C:cytosolic large ribosomal subunit"/>
    <property type="evidence" value="ECO:0007669"/>
    <property type="project" value="TreeGrafter"/>
</dbReference>
<dbReference type="NCBIfam" id="TIGR01071">
    <property type="entry name" value="rplO_bact"/>
    <property type="match status" value="1"/>
</dbReference>
<evidence type="ECO:0000313" key="6">
    <source>
        <dbReference type="EMBL" id="KKO02933.1"/>
    </source>
</evidence>
<evidence type="ECO:0000259" key="5">
    <source>
        <dbReference type="Pfam" id="PF00828"/>
    </source>
</evidence>
<dbReference type="PROSITE" id="PS00475">
    <property type="entry name" value="RIBOSOMAL_L15"/>
    <property type="match status" value="1"/>
</dbReference>
<feature type="region of interest" description="Disordered" evidence="4">
    <location>
        <begin position="1"/>
        <end position="43"/>
    </location>
</feature>
<evidence type="ECO:0000256" key="2">
    <source>
        <dbReference type="ARBA" id="ARBA00022980"/>
    </source>
</evidence>
<organism evidence="6">
    <name type="scientific">marine sediment metagenome</name>
    <dbReference type="NCBI Taxonomy" id="412755"/>
    <lineage>
        <taxon>unclassified sequences</taxon>
        <taxon>metagenomes</taxon>
        <taxon>ecological metagenomes</taxon>
    </lineage>
</organism>
<dbReference type="InterPro" id="IPR005749">
    <property type="entry name" value="Ribosomal_uL15_bac-type"/>
</dbReference>
<evidence type="ECO:0000256" key="1">
    <source>
        <dbReference type="ARBA" id="ARBA00007320"/>
    </source>
</evidence>
<feature type="compositionally biased region" description="Basic residues" evidence="4">
    <location>
        <begin position="10"/>
        <end position="23"/>
    </location>
</feature>
<name>A0A0F9VSN6_9ZZZZ</name>
<dbReference type="AlphaFoldDB" id="A0A0F9VSN6"/>
<evidence type="ECO:0000256" key="4">
    <source>
        <dbReference type="SAM" id="MobiDB-lite"/>
    </source>
</evidence>
<reference evidence="6" key="1">
    <citation type="journal article" date="2015" name="Nature">
        <title>Complex archaea that bridge the gap between prokaryotes and eukaryotes.</title>
        <authorList>
            <person name="Spang A."/>
            <person name="Saw J.H."/>
            <person name="Jorgensen S.L."/>
            <person name="Zaremba-Niedzwiedzka K."/>
            <person name="Martijn J."/>
            <person name="Lind A.E."/>
            <person name="van Eijk R."/>
            <person name="Schleper C."/>
            <person name="Guy L."/>
            <person name="Ettema T.J."/>
        </authorList>
    </citation>
    <scope>NUCLEOTIDE SEQUENCE</scope>
</reference>
<dbReference type="InterPro" id="IPR001196">
    <property type="entry name" value="Ribosomal_uL15_CS"/>
</dbReference>
<dbReference type="Pfam" id="PF00828">
    <property type="entry name" value="Ribosomal_L27A"/>
    <property type="match status" value="1"/>
</dbReference>